<dbReference type="KEGG" id="npa:UCRNP2_2322"/>
<sequence length="292" mass="31901">MPNALRLTVPDAPAAVAWQCLWSGKPLLLDRPDVLFSISVDSNAPAAALRLRVSVNLRTAARQKTLVYAFVPPDRLHAIEREPIMPDHIKKTLGPANIVGLRFRAERPVVLVAPASVPEGPPVPKNKAAGDVLSLLESLTQATELTVYMSARHGRKPVLDALYSSASAWAATWWPAAPSTADLRSMYQGRGVIILPANITVPTSGANAATPPSYDELALSAPSPPRPPPSKQRRGEDNGHTRQLVTDMLTREKGVLRDKIAKELLSDDAFYNRVLESRWERLRELIADEVRA</sequence>
<accession>R1GGW7</accession>
<gene>
    <name evidence="2" type="ORF">UCRNP2_2322</name>
</gene>
<dbReference type="AlphaFoldDB" id="R1GGW7"/>
<protein>
    <submittedName>
        <fullName evidence="2">Uncharacterized protein</fullName>
    </submittedName>
</protein>
<proteinExistence type="predicted"/>
<evidence type="ECO:0000256" key="1">
    <source>
        <dbReference type="SAM" id="MobiDB-lite"/>
    </source>
</evidence>
<dbReference type="HOGENOM" id="CLU_953146_0_0_1"/>
<name>R1GGW7_BOTPV</name>
<evidence type="ECO:0000313" key="2">
    <source>
        <dbReference type="EMBL" id="EOD50900.1"/>
    </source>
</evidence>
<dbReference type="EMBL" id="KB915924">
    <property type="protein sequence ID" value="EOD50900.1"/>
    <property type="molecule type" value="Genomic_DNA"/>
</dbReference>
<dbReference type="Proteomes" id="UP000013521">
    <property type="component" value="Unassembled WGS sequence"/>
</dbReference>
<reference evidence="3" key="1">
    <citation type="journal article" date="2013" name="Genome Announc.">
        <title>Draft genome sequence of Neofusicoccum parvum isolate UCR-NP2, a fungal vascular pathogen associated with grapevine cankers.</title>
        <authorList>
            <person name="Blanco-Ulate B."/>
            <person name="Rolshausen P."/>
            <person name="Cantu D."/>
        </authorList>
    </citation>
    <scope>NUCLEOTIDE SEQUENCE [LARGE SCALE GENOMIC DNA]</scope>
    <source>
        <strain evidence="3">UCR-NP2</strain>
    </source>
</reference>
<dbReference type="OrthoDB" id="3937833at2759"/>
<evidence type="ECO:0000313" key="3">
    <source>
        <dbReference type="Proteomes" id="UP000013521"/>
    </source>
</evidence>
<organism evidence="2 3">
    <name type="scientific">Botryosphaeria parva (strain UCR-NP2)</name>
    <name type="common">Grapevine canker fungus</name>
    <name type="synonym">Neofusicoccum parvum</name>
    <dbReference type="NCBI Taxonomy" id="1287680"/>
    <lineage>
        <taxon>Eukaryota</taxon>
        <taxon>Fungi</taxon>
        <taxon>Dikarya</taxon>
        <taxon>Ascomycota</taxon>
        <taxon>Pezizomycotina</taxon>
        <taxon>Dothideomycetes</taxon>
        <taxon>Dothideomycetes incertae sedis</taxon>
        <taxon>Botryosphaeriales</taxon>
        <taxon>Botryosphaeriaceae</taxon>
        <taxon>Neofusicoccum</taxon>
    </lineage>
</organism>
<feature type="region of interest" description="Disordered" evidence="1">
    <location>
        <begin position="206"/>
        <end position="243"/>
    </location>
</feature>